<evidence type="ECO:0000313" key="7">
    <source>
        <dbReference type="EMBL" id="EDS41305.1"/>
    </source>
</evidence>
<keyword evidence="3" id="KW-0391">Immunity</keyword>
<dbReference type="SMART" id="SM00701">
    <property type="entry name" value="PGRP"/>
    <property type="match status" value="1"/>
</dbReference>
<dbReference type="Pfam" id="PF01510">
    <property type="entry name" value="Amidase_2"/>
    <property type="match status" value="1"/>
</dbReference>
<dbReference type="InterPro" id="IPR015510">
    <property type="entry name" value="PGRP"/>
</dbReference>
<feature type="domain" description="N-acetylmuramoyl-L-alanine amidase" evidence="5">
    <location>
        <begin position="184"/>
        <end position="324"/>
    </location>
</feature>
<dbReference type="GO" id="GO:0045087">
    <property type="term" value="P:innate immune response"/>
    <property type="evidence" value="ECO:0007669"/>
    <property type="project" value="UniProtKB-KW"/>
</dbReference>
<feature type="compositionally biased region" description="Basic and acidic residues" evidence="4">
    <location>
        <begin position="159"/>
        <end position="197"/>
    </location>
</feature>
<dbReference type="KEGG" id="cqu:CpipJ_CPIJ000672"/>
<dbReference type="Gene3D" id="3.40.80.10">
    <property type="entry name" value="Peptidoglycan recognition protein-like"/>
    <property type="match status" value="1"/>
</dbReference>
<organism>
    <name type="scientific">Culex quinquefasciatus</name>
    <name type="common">Southern house mosquito</name>
    <name type="synonym">Culex pungens</name>
    <dbReference type="NCBI Taxonomy" id="7176"/>
    <lineage>
        <taxon>Eukaryota</taxon>
        <taxon>Metazoa</taxon>
        <taxon>Ecdysozoa</taxon>
        <taxon>Arthropoda</taxon>
        <taxon>Hexapoda</taxon>
        <taxon>Insecta</taxon>
        <taxon>Pterygota</taxon>
        <taxon>Neoptera</taxon>
        <taxon>Endopterygota</taxon>
        <taxon>Diptera</taxon>
        <taxon>Nematocera</taxon>
        <taxon>Culicoidea</taxon>
        <taxon>Culicidae</taxon>
        <taxon>Culicinae</taxon>
        <taxon>Culicini</taxon>
        <taxon>Culex</taxon>
        <taxon>Culex</taxon>
    </lineage>
</organism>
<reference evidence="7" key="1">
    <citation type="submission" date="2007-03" db="EMBL/GenBank/DDBJ databases">
        <title>Annotation of Culex pipiens quinquefasciatus.</title>
        <authorList>
            <consortium name="The Broad Institute Genome Sequencing Platform"/>
            <person name="Atkinson P.W."/>
            <person name="Hemingway J."/>
            <person name="Christensen B.M."/>
            <person name="Higgs S."/>
            <person name="Kodira C."/>
            <person name="Hannick L."/>
            <person name="Megy K."/>
            <person name="O'Leary S."/>
            <person name="Pearson M."/>
            <person name="Haas B.J."/>
            <person name="Mauceli E."/>
            <person name="Wortman J.R."/>
            <person name="Lee N.H."/>
            <person name="Guigo R."/>
            <person name="Stanke M."/>
            <person name="Alvarado L."/>
            <person name="Amedeo P."/>
            <person name="Antoine C.H."/>
            <person name="Arensburger P."/>
            <person name="Bidwell S.L."/>
            <person name="Crawford M."/>
            <person name="Camaro F."/>
            <person name="Devon K."/>
            <person name="Engels R."/>
            <person name="Hammond M."/>
            <person name="Howarth C."/>
            <person name="Koehrsen M."/>
            <person name="Lawson D."/>
            <person name="Montgomery P."/>
            <person name="Nene V."/>
            <person name="Nusbaum C."/>
            <person name="Puiu D."/>
            <person name="Romero-Severson J."/>
            <person name="Severson D.W."/>
            <person name="Shumway M."/>
            <person name="Sisk P."/>
            <person name="Stolte C."/>
            <person name="Zeng Q."/>
            <person name="Eisenstadt E."/>
            <person name="Fraser-Liggett C."/>
            <person name="Strausberg R."/>
            <person name="Galagan J."/>
            <person name="Birren B."/>
            <person name="Collins F.H."/>
        </authorList>
    </citation>
    <scope>NUCLEOTIDE SEQUENCE [LARGE SCALE GENOMIC DNA]</scope>
    <source>
        <strain evidence="7">JHB</strain>
    </source>
</reference>
<evidence type="ECO:0000256" key="2">
    <source>
        <dbReference type="ARBA" id="ARBA00022588"/>
    </source>
</evidence>
<dbReference type="GO" id="GO:0008745">
    <property type="term" value="F:N-acetylmuramoyl-L-alanine amidase activity"/>
    <property type="evidence" value="ECO:0007669"/>
    <property type="project" value="InterPro"/>
</dbReference>
<feature type="region of interest" description="Disordered" evidence="4">
    <location>
        <begin position="152"/>
        <end position="197"/>
    </location>
</feature>
<evidence type="ECO:0000256" key="3">
    <source>
        <dbReference type="ARBA" id="ARBA00022859"/>
    </source>
</evidence>
<evidence type="ECO:0000259" key="6">
    <source>
        <dbReference type="SMART" id="SM00701"/>
    </source>
</evidence>
<evidence type="ECO:0000259" key="5">
    <source>
        <dbReference type="SMART" id="SM00644"/>
    </source>
</evidence>
<dbReference type="CDD" id="cd06583">
    <property type="entry name" value="PGRP"/>
    <property type="match status" value="1"/>
</dbReference>
<dbReference type="EMBL" id="DS231818">
    <property type="protein sequence ID" value="EDS41305.1"/>
    <property type="molecule type" value="Genomic_DNA"/>
</dbReference>
<gene>
    <name evidence="7" type="ORF">CpipJ_CPIJ000672</name>
</gene>
<proteinExistence type="inferred from homology"/>
<dbReference type="FunCoup" id="B0W0K3">
    <property type="interactions" value="65"/>
</dbReference>
<dbReference type="InterPro" id="IPR006619">
    <property type="entry name" value="PGRP_domain_met/bac"/>
</dbReference>
<dbReference type="FunFam" id="3.40.80.10:FF:000001">
    <property type="entry name" value="Peptidoglycan recognition protein 1"/>
    <property type="match status" value="1"/>
</dbReference>
<dbReference type="GO" id="GO:0009253">
    <property type="term" value="P:peptidoglycan catabolic process"/>
    <property type="evidence" value="ECO:0007669"/>
    <property type="project" value="InterPro"/>
</dbReference>
<dbReference type="VEuPathDB" id="VectorBase:CQUJHB004016"/>
<comment type="similarity">
    <text evidence="1">Belongs to the N-acetylmuramoyl-L-alanine amidase 2 family.</text>
</comment>
<dbReference type="VEuPathDB" id="VectorBase:CPIJ000672"/>
<dbReference type="OrthoDB" id="10001926at2759"/>
<dbReference type="PANTHER" id="PTHR11022:SF41">
    <property type="entry name" value="PEPTIDOGLYCAN-RECOGNITION PROTEIN LC-RELATED"/>
    <property type="match status" value="1"/>
</dbReference>
<accession>B0W0K3</accession>
<dbReference type="AlphaFoldDB" id="B0W0K3"/>
<dbReference type="InParanoid" id="B0W0K3"/>
<dbReference type="STRING" id="7176.B0W0K3"/>
<name>B0W0K3_CULQU</name>
<protein>
    <submittedName>
        <fullName evidence="7">Peptidoglycan recognition protein-lc</fullName>
    </submittedName>
</protein>
<dbReference type="PhylomeDB" id="B0W0K3"/>
<dbReference type="InterPro" id="IPR002502">
    <property type="entry name" value="Amidase_domain"/>
</dbReference>
<dbReference type="SMART" id="SM00644">
    <property type="entry name" value="Ami_2"/>
    <property type="match status" value="1"/>
</dbReference>
<dbReference type="InterPro" id="IPR036505">
    <property type="entry name" value="Amidase/PGRP_sf"/>
</dbReference>
<evidence type="ECO:0000256" key="1">
    <source>
        <dbReference type="ARBA" id="ARBA00007553"/>
    </source>
</evidence>
<evidence type="ECO:0000256" key="4">
    <source>
        <dbReference type="SAM" id="MobiDB-lite"/>
    </source>
</evidence>
<dbReference type="SUPFAM" id="SSF55846">
    <property type="entry name" value="N-acetylmuramoyl-L-alanine amidase-like"/>
    <property type="match status" value="1"/>
</dbReference>
<keyword evidence="2" id="KW-0399">Innate immunity</keyword>
<sequence length="413" mass="45580">MDSGNRKLSQDYAVGGAAQEKCQQWVESSEFSTISNDDVSSLSGHSTEFISTEADSDISSIADDVANINITKIDKGNELKIVSNTANVTDINHTEILQTVFKGNSTQTFGNIQIENSNKIHIGNVTYVTGPIHIIHTNGNNLGSVQQLITTTTPAAAHPHSEQSSEQASKEFDRSPHGASEGESRRTTAEQDERNRDDLFVSNVSHTATETADTQAGMVYMVRNIQCFHIESRRWHDIAYNFLVGNDGNVYEGRGWQRIGAHTHGYNSRGIGISFVGCFMNELPAKVAIEACKLLIERGVKDGYIQEDYKLVAHCQCSPTESPGRKLFEEATPTQRHRLEQLFAIAVVARLDALSLLGVQLFELAVVLVLDRAEPVQRVELGCLVQKLKDVGKTCESPYVKVFKAIKKVWNVE</sequence>
<dbReference type="GO" id="GO:0008270">
    <property type="term" value="F:zinc ion binding"/>
    <property type="evidence" value="ECO:0007669"/>
    <property type="project" value="InterPro"/>
</dbReference>
<dbReference type="PANTHER" id="PTHR11022">
    <property type="entry name" value="PEPTIDOGLYCAN RECOGNITION PROTEIN"/>
    <property type="match status" value="1"/>
</dbReference>
<feature type="domain" description="Peptidoglycan recognition protein family" evidence="6">
    <location>
        <begin position="169"/>
        <end position="318"/>
    </location>
</feature>